<dbReference type="Proteomes" id="UP000320055">
    <property type="component" value="Unassembled WGS sequence"/>
</dbReference>
<dbReference type="Gene3D" id="2.40.160.180">
    <property type="entry name" value="Carbohydrate-selective porin OprB"/>
    <property type="match status" value="1"/>
</dbReference>
<dbReference type="RefSeq" id="WP_144864443.1">
    <property type="nucleotide sequence ID" value="NZ_LR213780.1"/>
</dbReference>
<organism evidence="5 6">
    <name type="scientific">Hyella patelloides LEGE 07179</name>
    <dbReference type="NCBI Taxonomy" id="945734"/>
    <lineage>
        <taxon>Bacteria</taxon>
        <taxon>Bacillati</taxon>
        <taxon>Cyanobacteriota</taxon>
        <taxon>Cyanophyceae</taxon>
        <taxon>Pleurocapsales</taxon>
        <taxon>Hyellaceae</taxon>
        <taxon>Hyella</taxon>
    </lineage>
</organism>
<proteinExistence type="inferred from homology"/>
<sequence length="602" mass="66052">MSLRNIGRWYSITKNNLQFINNLTLLLFPLTFLLATTLKTFASEEVIVYEELDSIKNTDEMSQVTNVNQLQDVSPTDWAYEALRSLVDRYGCIAGFPNQSYRGNQALSRYEFAAGLNSCLNQIERLIASSESVVREDLDTIQRLTQEFAAELASISERIDNLEGRTAFLEDNQFSTTTKLSGNVFFNFTGATAGDDVLAETNSLDAPLPLRRAGRDSNNDPIISEITDDPEITFGYYTWINLNSSFTGKDNLAIQLVAGNGNSPANSFASAGLYNTFGTPFTDQTGTASGTNSVEIRELFYDFPLGEKLRVVVGPRINWYRYFDNNAYTFFLTGAGSFNSSGGTLVNPIDRGSGAVITFDFNDFVSFKVGYLGENTEFLPSAFFNTSSAPNKGLFSGTQTLTAEIDFSIAETANIRLMYTRSTVDNNVPILDENGNTTGFGIGGATGEPVYGVADDGFGGTIGDAPADTFAVNFDWKIVDWLGIFGRYSYGSTSIFPRDSDREEGEIDAQSIQAGLAFPDLVKEGALATFSFVIPFDVLDGEEFLASGAGDGGTQYEFEATYFYPVNDNLAIVPAFYLIANPNNFEDNPNIYVGNVRMQFQF</sequence>
<dbReference type="InterPro" id="IPR038673">
    <property type="entry name" value="OprB_sf"/>
</dbReference>
<dbReference type="EMBL" id="CAACVJ010000101">
    <property type="protein sequence ID" value="VEP13244.1"/>
    <property type="molecule type" value="Genomic_DNA"/>
</dbReference>
<dbReference type="OrthoDB" id="568669at2"/>
<dbReference type="AlphaFoldDB" id="A0A563VPA5"/>
<reference evidence="5 6" key="1">
    <citation type="submission" date="2019-01" db="EMBL/GenBank/DDBJ databases">
        <authorList>
            <person name="Brito A."/>
        </authorList>
    </citation>
    <scope>NUCLEOTIDE SEQUENCE [LARGE SCALE GENOMIC DNA]</scope>
    <source>
        <strain evidence="5">1</strain>
    </source>
</reference>
<dbReference type="InterPro" id="IPR047684">
    <property type="entry name" value="Por_som-like"/>
</dbReference>
<keyword evidence="6" id="KW-1185">Reference proteome</keyword>
<comment type="similarity">
    <text evidence="1 2">Belongs to the OprB family.</text>
</comment>
<feature type="coiled-coil region" evidence="3">
    <location>
        <begin position="145"/>
        <end position="172"/>
    </location>
</feature>
<evidence type="ECO:0000313" key="6">
    <source>
        <dbReference type="Proteomes" id="UP000320055"/>
    </source>
</evidence>
<dbReference type="GO" id="GO:0008643">
    <property type="term" value="P:carbohydrate transport"/>
    <property type="evidence" value="ECO:0007669"/>
    <property type="project" value="InterPro"/>
</dbReference>
<evidence type="ECO:0000256" key="2">
    <source>
        <dbReference type="RuleBase" id="RU363072"/>
    </source>
</evidence>
<dbReference type="Pfam" id="PF00395">
    <property type="entry name" value="SLH"/>
    <property type="match status" value="1"/>
</dbReference>
<dbReference type="InterPro" id="IPR007049">
    <property type="entry name" value="Carb-sel_porin_OprB"/>
</dbReference>
<evidence type="ECO:0000256" key="3">
    <source>
        <dbReference type="SAM" id="Coils"/>
    </source>
</evidence>
<gene>
    <name evidence="5" type="ORF">H1P_190043</name>
</gene>
<dbReference type="InterPro" id="IPR001119">
    <property type="entry name" value="SLH_dom"/>
</dbReference>
<accession>A0A563VPA5</accession>
<evidence type="ECO:0000313" key="5">
    <source>
        <dbReference type="EMBL" id="VEP13244.1"/>
    </source>
</evidence>
<dbReference type="PROSITE" id="PS51272">
    <property type="entry name" value="SLH"/>
    <property type="match status" value="1"/>
</dbReference>
<dbReference type="NCBIfam" id="NF033921">
    <property type="entry name" value="por_somb"/>
    <property type="match status" value="1"/>
</dbReference>
<dbReference type="GO" id="GO:0016020">
    <property type="term" value="C:membrane"/>
    <property type="evidence" value="ECO:0007669"/>
    <property type="project" value="InterPro"/>
</dbReference>
<name>A0A563VPA5_9CYAN</name>
<dbReference type="GO" id="GO:0015288">
    <property type="term" value="F:porin activity"/>
    <property type="evidence" value="ECO:0007669"/>
    <property type="project" value="InterPro"/>
</dbReference>
<protein>
    <submittedName>
        <fullName evidence="5">Putative S-layer protein</fullName>
    </submittedName>
</protein>
<dbReference type="InterPro" id="IPR051465">
    <property type="entry name" value="Cell_Envelope_Struct_Comp"/>
</dbReference>
<dbReference type="PANTHER" id="PTHR43308:SF1">
    <property type="entry name" value="OUTER MEMBRANE PROTEIN ALPHA"/>
    <property type="match status" value="1"/>
</dbReference>
<feature type="domain" description="SLH" evidence="4">
    <location>
        <begin position="66"/>
        <end position="130"/>
    </location>
</feature>
<dbReference type="Pfam" id="PF04966">
    <property type="entry name" value="OprB"/>
    <property type="match status" value="1"/>
</dbReference>
<keyword evidence="3" id="KW-0175">Coiled coil</keyword>
<dbReference type="PANTHER" id="PTHR43308">
    <property type="entry name" value="OUTER MEMBRANE PROTEIN ALPHA-RELATED"/>
    <property type="match status" value="1"/>
</dbReference>
<evidence type="ECO:0000256" key="1">
    <source>
        <dbReference type="ARBA" id="ARBA00008769"/>
    </source>
</evidence>
<evidence type="ECO:0000259" key="4">
    <source>
        <dbReference type="PROSITE" id="PS51272"/>
    </source>
</evidence>